<sequence>MGWIGLNAFQARGTALMIALFSASMGSFVYHQGGSIDWLSVALIALPSMILTPIMASYTEHFSNRILKHIFGIVLIVGALALFLKDESTTSALVPSDWSIIYLLAVGVIEGLVAGSVGVSGGPVLAPLLVLGLGMSQQLAQGCSLAARIPAVITGLAENIRHGHVCWWYVPGFAIGGLPGAWVGGKLALMLPEQNLRLLFAILLAALGFHYLFYKNK</sequence>
<evidence type="ECO:0000313" key="6">
    <source>
        <dbReference type="EMBL" id="VAX12335.1"/>
    </source>
</evidence>
<organism evidence="6">
    <name type="scientific">hydrothermal vent metagenome</name>
    <dbReference type="NCBI Taxonomy" id="652676"/>
    <lineage>
        <taxon>unclassified sequences</taxon>
        <taxon>metagenomes</taxon>
        <taxon>ecological metagenomes</taxon>
    </lineage>
</organism>
<reference evidence="6" key="1">
    <citation type="submission" date="2018-06" db="EMBL/GenBank/DDBJ databases">
        <authorList>
            <person name="Zhirakovskaya E."/>
        </authorList>
    </citation>
    <scope>NUCLEOTIDE SEQUENCE</scope>
</reference>
<feature type="transmembrane region" description="Helical" evidence="5">
    <location>
        <begin position="36"/>
        <end position="54"/>
    </location>
</feature>
<keyword evidence="3 5" id="KW-1133">Transmembrane helix</keyword>
<accession>A0A3B1C0W7</accession>
<feature type="transmembrane region" description="Helical" evidence="5">
    <location>
        <begin position="166"/>
        <end position="184"/>
    </location>
</feature>
<evidence type="ECO:0008006" key="7">
    <source>
        <dbReference type="Google" id="ProtNLM"/>
    </source>
</evidence>
<dbReference type="PANTHER" id="PTHR43701">
    <property type="entry name" value="MEMBRANE TRANSPORTER PROTEIN MJ0441-RELATED"/>
    <property type="match status" value="1"/>
</dbReference>
<keyword evidence="4 5" id="KW-0472">Membrane</keyword>
<dbReference type="PANTHER" id="PTHR43701:SF2">
    <property type="entry name" value="MEMBRANE TRANSPORTER PROTEIN YJNA-RELATED"/>
    <property type="match status" value="1"/>
</dbReference>
<evidence type="ECO:0000256" key="2">
    <source>
        <dbReference type="ARBA" id="ARBA00022692"/>
    </source>
</evidence>
<evidence type="ECO:0000256" key="1">
    <source>
        <dbReference type="ARBA" id="ARBA00004141"/>
    </source>
</evidence>
<comment type="subcellular location">
    <subcellularLocation>
        <location evidence="1">Membrane</location>
        <topology evidence="1">Multi-pass membrane protein</topology>
    </subcellularLocation>
</comment>
<gene>
    <name evidence="6" type="ORF">MNBD_GAMMA24-1201</name>
</gene>
<dbReference type="GO" id="GO:0016020">
    <property type="term" value="C:membrane"/>
    <property type="evidence" value="ECO:0007669"/>
    <property type="project" value="UniProtKB-SubCell"/>
</dbReference>
<feature type="transmembrane region" description="Helical" evidence="5">
    <location>
        <begin position="100"/>
        <end position="131"/>
    </location>
</feature>
<dbReference type="Pfam" id="PF01925">
    <property type="entry name" value="TauE"/>
    <property type="match status" value="1"/>
</dbReference>
<proteinExistence type="predicted"/>
<feature type="transmembrane region" description="Helical" evidence="5">
    <location>
        <begin position="196"/>
        <end position="214"/>
    </location>
</feature>
<feature type="transmembrane region" description="Helical" evidence="5">
    <location>
        <begin position="12"/>
        <end position="30"/>
    </location>
</feature>
<evidence type="ECO:0000256" key="5">
    <source>
        <dbReference type="SAM" id="Phobius"/>
    </source>
</evidence>
<keyword evidence="2 5" id="KW-0812">Transmembrane</keyword>
<dbReference type="EMBL" id="UOFZ01000034">
    <property type="protein sequence ID" value="VAX12335.1"/>
    <property type="molecule type" value="Genomic_DNA"/>
</dbReference>
<feature type="transmembrane region" description="Helical" evidence="5">
    <location>
        <begin position="66"/>
        <end position="84"/>
    </location>
</feature>
<evidence type="ECO:0000256" key="4">
    <source>
        <dbReference type="ARBA" id="ARBA00023136"/>
    </source>
</evidence>
<dbReference type="InterPro" id="IPR002781">
    <property type="entry name" value="TM_pro_TauE-like"/>
</dbReference>
<name>A0A3B1C0W7_9ZZZZ</name>
<dbReference type="AlphaFoldDB" id="A0A3B1C0W7"/>
<evidence type="ECO:0000256" key="3">
    <source>
        <dbReference type="ARBA" id="ARBA00022989"/>
    </source>
</evidence>
<protein>
    <recommendedName>
        <fullName evidence="7">Membrane transporter protein</fullName>
    </recommendedName>
</protein>
<dbReference type="InterPro" id="IPR051598">
    <property type="entry name" value="TSUP/Inactive_protease-like"/>
</dbReference>